<name>A0A368BNK0_9GAMM</name>
<protein>
    <recommendedName>
        <fullName evidence="3">DNA polymerase III subunit delta</fullName>
    </recommendedName>
</protein>
<gene>
    <name evidence="1" type="ORF">DBW97_02265</name>
</gene>
<dbReference type="SUPFAM" id="SSF52540">
    <property type="entry name" value="P-loop containing nucleoside triphosphate hydrolases"/>
    <property type="match status" value="1"/>
</dbReference>
<dbReference type="Pfam" id="PF13177">
    <property type="entry name" value="DNA_pol3_delta2"/>
    <property type="match status" value="1"/>
</dbReference>
<dbReference type="EMBL" id="QOPD01000002">
    <property type="protein sequence ID" value="RCL38860.1"/>
    <property type="molecule type" value="Genomic_DNA"/>
</dbReference>
<organism evidence="1 2">
    <name type="scientific">SAR86 cluster bacterium</name>
    <dbReference type="NCBI Taxonomy" id="2030880"/>
    <lineage>
        <taxon>Bacteria</taxon>
        <taxon>Pseudomonadati</taxon>
        <taxon>Pseudomonadota</taxon>
        <taxon>Gammaproteobacteria</taxon>
        <taxon>SAR86 cluster</taxon>
    </lineage>
</organism>
<comment type="caution">
    <text evidence="1">The sequence shown here is derived from an EMBL/GenBank/DDBJ whole genome shotgun (WGS) entry which is preliminary data.</text>
</comment>
<proteinExistence type="predicted"/>
<dbReference type="Proteomes" id="UP000252147">
    <property type="component" value="Unassembled WGS sequence"/>
</dbReference>
<dbReference type="InterPro" id="IPR027417">
    <property type="entry name" value="P-loop_NTPase"/>
</dbReference>
<evidence type="ECO:0000313" key="1">
    <source>
        <dbReference type="EMBL" id="RCL38860.1"/>
    </source>
</evidence>
<evidence type="ECO:0008006" key="3">
    <source>
        <dbReference type="Google" id="ProtNLM"/>
    </source>
</evidence>
<dbReference type="Gene3D" id="3.40.50.300">
    <property type="entry name" value="P-loop containing nucleotide triphosphate hydrolases"/>
    <property type="match status" value="1"/>
</dbReference>
<sequence>MYQWNKDFLAYPPKIQPKTIFYGSTGDDIHKIVSALVLKHLDQKYKKEIKPTQNLDDLALPNFFFLKKEEGKSNIPIEEIRKPKEFLNLKSTLGKMLYIQGGQDIRIDGYNALLKAVEDSDSSTFIWISTESLKSIPATILSRFDQIKIPSPKSASIKEYFEQNKIKFDNEMLTFVIQNPSVMMMDDFHLLVKRFDQVLKSKDIASIEKSEFKLFLDYLIFNNKHRIGSDQKQAIKRLNVLTEAKKSLLSAHNLSLDVIRLRVTSCLD</sequence>
<evidence type="ECO:0000313" key="2">
    <source>
        <dbReference type="Proteomes" id="UP000252147"/>
    </source>
</evidence>
<accession>A0A368BNK0</accession>
<dbReference type="AlphaFoldDB" id="A0A368BNK0"/>
<reference evidence="1 2" key="1">
    <citation type="journal article" date="2018" name="Microbiome">
        <title>Fine metagenomic profile of the Mediterranean stratified and mixed water columns revealed by assembly and recruitment.</title>
        <authorList>
            <person name="Haro-Moreno J.M."/>
            <person name="Lopez-Perez M."/>
            <person name="De La Torre J.R."/>
            <person name="Picazo A."/>
            <person name="Camacho A."/>
            <person name="Rodriguez-Valera F."/>
        </authorList>
    </citation>
    <scope>NUCLEOTIDE SEQUENCE [LARGE SCALE GENOMIC DNA]</scope>
    <source>
        <strain evidence="1">MED-G83</strain>
    </source>
</reference>